<proteinExistence type="predicted"/>
<evidence type="ECO:0000313" key="2">
    <source>
        <dbReference type="Proteomes" id="UP000321062"/>
    </source>
</evidence>
<organism evidence="1 2">
    <name type="scientific">Paradevosia tibetensis</name>
    <dbReference type="NCBI Taxonomy" id="1447062"/>
    <lineage>
        <taxon>Bacteria</taxon>
        <taxon>Pseudomonadati</taxon>
        <taxon>Pseudomonadota</taxon>
        <taxon>Alphaproteobacteria</taxon>
        <taxon>Hyphomicrobiales</taxon>
        <taxon>Devosiaceae</taxon>
        <taxon>Paradevosia</taxon>
    </lineage>
</organism>
<protein>
    <submittedName>
        <fullName evidence="1">Uncharacterized protein</fullName>
    </submittedName>
</protein>
<dbReference type="EMBL" id="CP041690">
    <property type="protein sequence ID" value="QEE21346.1"/>
    <property type="molecule type" value="Genomic_DNA"/>
</dbReference>
<name>A0A5B9DQH6_9HYPH</name>
<reference evidence="1 2" key="1">
    <citation type="journal article" date="2015" name="Int. J. Syst. Evol. Microbiol.">
        <title>Youhaiella tibetensis gen. nov., sp. nov., isolated from subsurface sediment.</title>
        <authorList>
            <person name="Wang Y.X."/>
            <person name="Huang F.Q."/>
            <person name="Nogi Y."/>
            <person name="Pang S.J."/>
            <person name="Wang P.K."/>
            <person name="Lv J."/>
        </authorList>
    </citation>
    <scope>NUCLEOTIDE SEQUENCE [LARGE SCALE GENOMIC DNA]</scope>
    <source>
        <strain evidence="2">fig4</strain>
    </source>
</reference>
<dbReference type="AlphaFoldDB" id="A0A5B9DQH6"/>
<dbReference type="Proteomes" id="UP000321062">
    <property type="component" value="Chromosome"/>
</dbReference>
<dbReference type="Pfam" id="PF13376">
    <property type="entry name" value="OmdA"/>
    <property type="match status" value="1"/>
</dbReference>
<dbReference type="RefSeq" id="WP_147656549.1">
    <property type="nucleotide sequence ID" value="NZ_BMFM01000001.1"/>
</dbReference>
<keyword evidence="2" id="KW-1185">Reference proteome</keyword>
<evidence type="ECO:0000313" key="1">
    <source>
        <dbReference type="EMBL" id="QEE21346.1"/>
    </source>
</evidence>
<sequence length="200" mass="22394">MAGKHEMVEVTSRAEWRGWLERHHGQGESIWLVTYKKGDGRHVPYEAIVEEALCFGWVDSLPRKLDDARSMLRLSPRREGSAWSQVNRARVERLIASGAMAPAGMRLVEAARRNGQWNALDAVEALAEPDDLAAALAANPEALRYWSAFPRSAKRAILEWIGGARTDETRARRIVETVEKAAVNIRANQWRQPKSGGVSE</sequence>
<accession>A0A5B9DQH6</accession>
<dbReference type="OrthoDB" id="9796999at2"/>
<gene>
    <name evidence="1" type="ORF">FNA67_14625</name>
</gene>
<dbReference type="KEGG" id="yti:FNA67_14625"/>